<evidence type="ECO:0000256" key="6">
    <source>
        <dbReference type="ARBA" id="ARBA00022737"/>
    </source>
</evidence>
<dbReference type="Pfam" id="PF02140">
    <property type="entry name" value="SUEL_Lectin"/>
    <property type="match status" value="2"/>
</dbReference>
<dbReference type="CDD" id="cd22828">
    <property type="entry name" value="Gal_Rha_Lectin_EVA1_EVA1C_rpt1"/>
    <property type="match status" value="1"/>
</dbReference>
<dbReference type="FunFam" id="2.60.120.740:FF:000003">
    <property type="entry name" value="Protein eva-1 homolog C"/>
    <property type="match status" value="1"/>
</dbReference>
<feature type="domain" description="SUEL-type lectin" evidence="11">
    <location>
        <begin position="55"/>
        <end position="138"/>
    </location>
</feature>
<evidence type="ECO:0000256" key="3">
    <source>
        <dbReference type="ARBA" id="ARBA00022546"/>
    </source>
</evidence>
<dbReference type="AlphaFoldDB" id="A0AAR2M5Q3"/>
<keyword evidence="5" id="KW-0430">Lectin</keyword>
<feature type="compositionally biased region" description="Acidic residues" evidence="9">
    <location>
        <begin position="344"/>
        <end position="362"/>
    </location>
</feature>
<keyword evidence="3" id="KW-0348">Hemagglutinin</keyword>
<accession>A0AAR2M5Q3</accession>
<evidence type="ECO:0000256" key="8">
    <source>
        <dbReference type="ARBA" id="ARBA00023136"/>
    </source>
</evidence>
<dbReference type="InterPro" id="IPR039500">
    <property type="entry name" value="EVA1_dom"/>
</dbReference>
<evidence type="ECO:0000313" key="13">
    <source>
        <dbReference type="Proteomes" id="UP001501920"/>
    </source>
</evidence>
<dbReference type="GO" id="GO:0016020">
    <property type="term" value="C:membrane"/>
    <property type="evidence" value="ECO:0007669"/>
    <property type="project" value="UniProtKB-SubCell"/>
</dbReference>
<dbReference type="RefSeq" id="XP_037403306.1">
    <property type="nucleotide sequence ID" value="XM_037547409.1"/>
</dbReference>
<protein>
    <recommendedName>
        <fullName evidence="11">SUEL-type lectin domain-containing protein</fullName>
    </recommendedName>
</protein>
<keyword evidence="6" id="KW-0677">Repeat</keyword>
<keyword evidence="8 10" id="KW-0472">Membrane</keyword>
<evidence type="ECO:0000256" key="1">
    <source>
        <dbReference type="ARBA" id="ARBA00004167"/>
    </source>
</evidence>
<comment type="similarity">
    <text evidence="2">Belongs to the EVA1 family.</text>
</comment>
<dbReference type="GO" id="GO:0030246">
    <property type="term" value="F:carbohydrate binding"/>
    <property type="evidence" value="ECO:0007669"/>
    <property type="project" value="UniProtKB-KW"/>
</dbReference>
<evidence type="ECO:0000259" key="11">
    <source>
        <dbReference type="PROSITE" id="PS50228"/>
    </source>
</evidence>
<keyword evidence="13" id="KW-1185">Reference proteome</keyword>
<evidence type="ECO:0000256" key="4">
    <source>
        <dbReference type="ARBA" id="ARBA00022692"/>
    </source>
</evidence>
<dbReference type="Ensembl" id="ENSPNAT00000082298.1">
    <property type="protein sequence ID" value="ENSPNAP00000082729.1"/>
    <property type="gene ID" value="ENSPNAG00000036008.1"/>
</dbReference>
<name>A0AAR2M5Q3_PYGNA</name>
<evidence type="ECO:0000256" key="5">
    <source>
        <dbReference type="ARBA" id="ARBA00022734"/>
    </source>
</evidence>
<evidence type="ECO:0000256" key="2">
    <source>
        <dbReference type="ARBA" id="ARBA00006023"/>
    </source>
</evidence>
<feature type="region of interest" description="Disordered" evidence="9">
    <location>
        <begin position="335"/>
        <end position="367"/>
    </location>
</feature>
<keyword evidence="4 10" id="KW-0812">Transmembrane</keyword>
<reference evidence="12" key="3">
    <citation type="submission" date="2025-09" db="UniProtKB">
        <authorList>
            <consortium name="Ensembl"/>
        </authorList>
    </citation>
    <scope>IDENTIFICATION</scope>
</reference>
<reference evidence="12" key="2">
    <citation type="submission" date="2025-08" db="UniProtKB">
        <authorList>
            <consortium name="Ensembl"/>
        </authorList>
    </citation>
    <scope>IDENTIFICATION</scope>
</reference>
<dbReference type="Proteomes" id="UP001501920">
    <property type="component" value="Chromosome 18"/>
</dbReference>
<proteinExistence type="inferred from homology"/>
<evidence type="ECO:0000313" key="12">
    <source>
        <dbReference type="Ensembl" id="ENSPNAP00000082729.1"/>
    </source>
</evidence>
<dbReference type="CDD" id="cd22829">
    <property type="entry name" value="Gal_Rha_Lectin_EVA1_EVA1C_rpt2"/>
    <property type="match status" value="1"/>
</dbReference>
<keyword evidence="7 10" id="KW-1133">Transmembrane helix</keyword>
<evidence type="ECO:0000256" key="7">
    <source>
        <dbReference type="ARBA" id="ARBA00022989"/>
    </source>
</evidence>
<sequence length="419" mass="47191">MMGSSSQHTGCCSHRPGRALQILCSVLLLWGREMHGLSDFSSYLFRIINSHSAHARDGERALLSCPRHSTIAVHAAFYGQDGARAGNEISCSARTALQKMLSECQGHRHCQVLVHRHLFGRDPCPGTPKYLHVSYSCKPTEHKNRTRCEGDQMLLHCKYPKVLNIYWAVYGRELREREACLSEEEQPPPYECLYHGALNAVRSACYGKQWCLLAVDDQHFTNPCAPGTKTYLTVFYSCVPQSLLREADPDFFKTTSAPHETTKAGDFPHVRDSRLPENNGIILSSSLMTYGYIKEHAEMAGLLFVSGVCLGLLVVLLAVSVKLTCTRHLKGTGCLKKKQPEEPKTEDDDDDDDTDDEEESEPLMDSSVMSDVGRTVYCWEEMTYTTEAAELMERLERREMVIQEIRMHAYLNGTSCTLH</sequence>
<comment type="subcellular location">
    <subcellularLocation>
        <location evidence="1">Membrane</location>
        <topology evidence="1">Single-pass membrane protein</topology>
    </subcellularLocation>
</comment>
<dbReference type="InterPro" id="IPR043159">
    <property type="entry name" value="Lectin_gal-bd_sf"/>
</dbReference>
<dbReference type="PROSITE" id="PS50228">
    <property type="entry name" value="SUEL_LECTIN"/>
    <property type="match status" value="2"/>
</dbReference>
<feature type="domain" description="SUEL-type lectin" evidence="11">
    <location>
        <begin position="147"/>
        <end position="239"/>
    </location>
</feature>
<evidence type="ECO:0000256" key="9">
    <source>
        <dbReference type="SAM" id="MobiDB-lite"/>
    </source>
</evidence>
<dbReference type="PANTHER" id="PTHR46780">
    <property type="entry name" value="PROTEIN EVA-1"/>
    <property type="match status" value="1"/>
</dbReference>
<dbReference type="Gene3D" id="2.60.120.740">
    <property type="match status" value="2"/>
</dbReference>
<dbReference type="GeneTree" id="ENSGT00940000163305"/>
<dbReference type="Pfam" id="PF14851">
    <property type="entry name" value="FAM176"/>
    <property type="match status" value="1"/>
</dbReference>
<dbReference type="GeneID" id="108438970"/>
<dbReference type="CTD" id="59271"/>
<organism evidence="12 13">
    <name type="scientific">Pygocentrus nattereri</name>
    <name type="common">Red-bellied piranha</name>
    <dbReference type="NCBI Taxonomy" id="42514"/>
    <lineage>
        <taxon>Eukaryota</taxon>
        <taxon>Metazoa</taxon>
        <taxon>Chordata</taxon>
        <taxon>Craniata</taxon>
        <taxon>Vertebrata</taxon>
        <taxon>Euteleostomi</taxon>
        <taxon>Actinopterygii</taxon>
        <taxon>Neopterygii</taxon>
        <taxon>Teleostei</taxon>
        <taxon>Ostariophysi</taxon>
        <taxon>Characiformes</taxon>
        <taxon>Characoidei</taxon>
        <taxon>Pygocentrus</taxon>
    </lineage>
</organism>
<dbReference type="InterPro" id="IPR000922">
    <property type="entry name" value="Lectin_gal-bd_dom"/>
</dbReference>
<evidence type="ECO:0000256" key="10">
    <source>
        <dbReference type="SAM" id="Phobius"/>
    </source>
</evidence>
<reference evidence="12 13" key="1">
    <citation type="submission" date="2020-10" db="EMBL/GenBank/DDBJ databases">
        <title>Pygocentrus nattereri (red-bellied piranha) genome, fPygNat1, primary haplotype.</title>
        <authorList>
            <person name="Myers G."/>
            <person name="Meyer A."/>
            <person name="Karagic N."/>
            <person name="Pippel M."/>
            <person name="Winkler S."/>
            <person name="Tracey A."/>
            <person name="Wood J."/>
            <person name="Formenti G."/>
            <person name="Howe K."/>
            <person name="Fedrigo O."/>
            <person name="Jarvis E.D."/>
        </authorList>
    </citation>
    <scope>NUCLEOTIDE SEQUENCE [LARGE SCALE GENOMIC DNA]</scope>
</reference>
<feature type="transmembrane region" description="Helical" evidence="10">
    <location>
        <begin position="299"/>
        <end position="321"/>
    </location>
</feature>